<dbReference type="NCBIfam" id="NF010478">
    <property type="entry name" value="PRK13903.1"/>
    <property type="match status" value="1"/>
</dbReference>
<keyword evidence="14 17" id="KW-0131">Cell cycle</keyword>
<dbReference type="Gene3D" id="3.90.78.10">
    <property type="entry name" value="UDP-N-acetylenolpyruvoylglucosamine reductase, C-terminal domain"/>
    <property type="match status" value="1"/>
</dbReference>
<dbReference type="InterPro" id="IPR011601">
    <property type="entry name" value="MurB_C"/>
</dbReference>
<dbReference type="SUPFAM" id="SSF56176">
    <property type="entry name" value="FAD-binding/transporter-associated domain-like"/>
    <property type="match status" value="1"/>
</dbReference>
<name>A0A2A9DT91_9MICO</name>
<feature type="active site" description="Proton donor" evidence="17">
    <location>
        <position position="250"/>
    </location>
</feature>
<dbReference type="Proteomes" id="UP000221369">
    <property type="component" value="Unassembled WGS sequence"/>
</dbReference>
<comment type="catalytic activity">
    <reaction evidence="16 17">
        <text>UDP-N-acetyl-alpha-D-muramate + NADP(+) = UDP-N-acetyl-3-O-(1-carboxyvinyl)-alpha-D-glucosamine + NADPH + H(+)</text>
        <dbReference type="Rhea" id="RHEA:12248"/>
        <dbReference type="ChEBI" id="CHEBI:15378"/>
        <dbReference type="ChEBI" id="CHEBI:57783"/>
        <dbReference type="ChEBI" id="CHEBI:58349"/>
        <dbReference type="ChEBI" id="CHEBI:68483"/>
        <dbReference type="ChEBI" id="CHEBI:70757"/>
        <dbReference type="EC" id="1.3.1.98"/>
    </reaction>
</comment>
<sequence length="381" mass="40463">MSELAEPTPLAELTTLGIGGAPERMLVAEDTDELVAQLTDLWQSDEPWMVLGGGSNTVATDDEIAGAVVLIRTQGIERIATDEGVVLRVQAGETWDDLVAYAVENRLAGIEALSGIPGSVGAAPIQNIGAYGQELSSVLLGVELLDVETGERSHVPASALGLGYRTSVLKRHGGADAERDAVVLSVDLLLTEAPDGMGRPVAYTQLASALEVELGDRVELTRVRDAVLRLRRSKGMVLDPSDRDTYSAGSFFTNPIVTEQASRVLPADAPRWPQGNIDETVTVIPLDGSSDVVAPPPIQATLQREVKLSAAWLIEHASIPRGFHLPGSRAAISSKHTLALTNQGNARADDIAALARFVQARVQSEFGITLQPEPVLIDIEL</sequence>
<evidence type="ECO:0000256" key="16">
    <source>
        <dbReference type="ARBA" id="ARBA00048914"/>
    </source>
</evidence>
<dbReference type="RefSeq" id="WP_098405807.1">
    <property type="nucleotide sequence ID" value="NZ_PDJE01000001.1"/>
</dbReference>
<proteinExistence type="inferred from homology"/>
<evidence type="ECO:0000313" key="20">
    <source>
        <dbReference type="Proteomes" id="UP000221369"/>
    </source>
</evidence>
<dbReference type="PANTHER" id="PTHR21071:SF4">
    <property type="entry name" value="UDP-N-ACETYLENOLPYRUVOYLGLUCOSAMINE REDUCTASE"/>
    <property type="match status" value="1"/>
</dbReference>
<feature type="domain" description="FAD-binding PCMH-type" evidence="18">
    <location>
        <begin position="18"/>
        <end position="193"/>
    </location>
</feature>
<evidence type="ECO:0000256" key="14">
    <source>
        <dbReference type="ARBA" id="ARBA00023306"/>
    </source>
</evidence>
<reference evidence="19 20" key="1">
    <citation type="submission" date="2017-10" db="EMBL/GenBank/DDBJ databases">
        <title>Sequencing the genomes of 1000 actinobacteria strains.</title>
        <authorList>
            <person name="Klenk H.-P."/>
        </authorList>
    </citation>
    <scope>NUCLEOTIDE SEQUENCE [LARGE SCALE GENOMIC DNA]</scope>
    <source>
        <strain evidence="19 20">DSM 21798</strain>
    </source>
</reference>
<dbReference type="InterPro" id="IPR003170">
    <property type="entry name" value="MurB"/>
</dbReference>
<dbReference type="HAMAP" id="MF_00037">
    <property type="entry name" value="MurB"/>
    <property type="match status" value="1"/>
</dbReference>
<evidence type="ECO:0000256" key="3">
    <source>
        <dbReference type="ARBA" id="ARBA00004496"/>
    </source>
</evidence>
<keyword evidence="9 17" id="KW-0274">FAD</keyword>
<evidence type="ECO:0000256" key="15">
    <source>
        <dbReference type="ARBA" id="ARBA00023316"/>
    </source>
</evidence>
<keyword evidence="15 17" id="KW-0961">Cell wall biogenesis/degradation</keyword>
<protein>
    <recommendedName>
        <fullName evidence="17">UDP-N-acetylenolpyruvoylglucosamine reductase</fullName>
        <ecNumber evidence="17">1.3.1.98</ecNumber>
    </recommendedName>
    <alternativeName>
        <fullName evidence="17">UDP-N-acetylmuramate dehydrogenase</fullName>
    </alternativeName>
</protein>
<dbReference type="NCBIfam" id="TIGR00179">
    <property type="entry name" value="murB"/>
    <property type="match status" value="1"/>
</dbReference>
<dbReference type="Pfam" id="PF02873">
    <property type="entry name" value="MurB_C"/>
    <property type="match status" value="1"/>
</dbReference>
<comment type="cofactor">
    <cofactor evidence="1 17">
        <name>FAD</name>
        <dbReference type="ChEBI" id="CHEBI:57692"/>
    </cofactor>
</comment>
<evidence type="ECO:0000256" key="9">
    <source>
        <dbReference type="ARBA" id="ARBA00022827"/>
    </source>
</evidence>
<keyword evidence="6 17" id="KW-0963">Cytoplasm</keyword>
<keyword evidence="13 17" id="KW-0560">Oxidoreductase</keyword>
<dbReference type="Gene3D" id="3.30.43.10">
    <property type="entry name" value="Uridine Diphospho-n-acetylenolpyruvylglucosamine Reductase, domain 2"/>
    <property type="match status" value="1"/>
</dbReference>
<evidence type="ECO:0000256" key="12">
    <source>
        <dbReference type="ARBA" id="ARBA00022984"/>
    </source>
</evidence>
<comment type="function">
    <text evidence="2 17">Cell wall formation.</text>
</comment>
<dbReference type="GO" id="GO:0008360">
    <property type="term" value="P:regulation of cell shape"/>
    <property type="evidence" value="ECO:0007669"/>
    <property type="project" value="UniProtKB-KW"/>
</dbReference>
<feature type="active site" evidence="17">
    <location>
        <position position="165"/>
    </location>
</feature>
<comment type="caution">
    <text evidence="19">The sequence shown here is derived from an EMBL/GenBank/DDBJ whole genome shotgun (WGS) entry which is preliminary data.</text>
</comment>
<dbReference type="EMBL" id="PDJE01000001">
    <property type="protein sequence ID" value="PFG29192.1"/>
    <property type="molecule type" value="Genomic_DNA"/>
</dbReference>
<dbReference type="SUPFAM" id="SSF56194">
    <property type="entry name" value="Uridine diphospho-N-Acetylenolpyruvylglucosamine reductase, MurB, C-terminal domain"/>
    <property type="match status" value="1"/>
</dbReference>
<evidence type="ECO:0000256" key="13">
    <source>
        <dbReference type="ARBA" id="ARBA00023002"/>
    </source>
</evidence>
<dbReference type="Gene3D" id="3.30.465.10">
    <property type="match status" value="1"/>
</dbReference>
<dbReference type="InterPro" id="IPR016167">
    <property type="entry name" value="FAD-bd_PCMH_sub1"/>
</dbReference>
<comment type="similarity">
    <text evidence="5 17">Belongs to the MurB family.</text>
</comment>
<comment type="pathway">
    <text evidence="4 17">Cell wall biogenesis; peptidoglycan biosynthesis.</text>
</comment>
<dbReference type="AlphaFoldDB" id="A0A2A9DT91"/>
<dbReference type="InterPro" id="IPR016169">
    <property type="entry name" value="FAD-bd_PCMH_sub2"/>
</dbReference>
<dbReference type="EC" id="1.3.1.98" evidence="17"/>
<dbReference type="GO" id="GO:0071949">
    <property type="term" value="F:FAD binding"/>
    <property type="evidence" value="ECO:0007669"/>
    <property type="project" value="InterPro"/>
</dbReference>
<evidence type="ECO:0000256" key="1">
    <source>
        <dbReference type="ARBA" id="ARBA00001974"/>
    </source>
</evidence>
<gene>
    <name evidence="17" type="primary">murB</name>
    <name evidence="19" type="ORF">ATJ78_0089</name>
</gene>
<keyword evidence="8 17" id="KW-0285">Flavoprotein</keyword>
<accession>A0A2A9DT91</accession>
<evidence type="ECO:0000256" key="17">
    <source>
        <dbReference type="HAMAP-Rule" id="MF_00037"/>
    </source>
</evidence>
<keyword evidence="10 17" id="KW-0521">NADP</keyword>
<evidence type="ECO:0000256" key="11">
    <source>
        <dbReference type="ARBA" id="ARBA00022960"/>
    </source>
</evidence>
<dbReference type="InterPro" id="IPR006094">
    <property type="entry name" value="Oxid_FAD_bind_N"/>
</dbReference>
<keyword evidence="12 17" id="KW-0573">Peptidoglycan synthesis</keyword>
<keyword evidence="7 17" id="KW-0132">Cell division</keyword>
<dbReference type="InterPro" id="IPR036318">
    <property type="entry name" value="FAD-bd_PCMH-like_sf"/>
</dbReference>
<dbReference type="GO" id="GO:0009252">
    <property type="term" value="P:peptidoglycan biosynthetic process"/>
    <property type="evidence" value="ECO:0007669"/>
    <property type="project" value="UniProtKB-UniRule"/>
</dbReference>
<evidence type="ECO:0000256" key="10">
    <source>
        <dbReference type="ARBA" id="ARBA00022857"/>
    </source>
</evidence>
<organism evidence="19 20">
    <name type="scientific">Paramicrobacterium agarici</name>
    <dbReference type="NCBI Taxonomy" id="630514"/>
    <lineage>
        <taxon>Bacteria</taxon>
        <taxon>Bacillati</taxon>
        <taxon>Actinomycetota</taxon>
        <taxon>Actinomycetes</taxon>
        <taxon>Micrococcales</taxon>
        <taxon>Microbacteriaceae</taxon>
        <taxon>Paramicrobacterium</taxon>
    </lineage>
</organism>
<dbReference type="InterPro" id="IPR016166">
    <property type="entry name" value="FAD-bd_PCMH"/>
</dbReference>
<evidence type="ECO:0000259" key="18">
    <source>
        <dbReference type="PROSITE" id="PS51387"/>
    </source>
</evidence>
<evidence type="ECO:0000256" key="2">
    <source>
        <dbReference type="ARBA" id="ARBA00003921"/>
    </source>
</evidence>
<evidence type="ECO:0000256" key="7">
    <source>
        <dbReference type="ARBA" id="ARBA00022618"/>
    </source>
</evidence>
<dbReference type="GO" id="GO:0051301">
    <property type="term" value="P:cell division"/>
    <property type="evidence" value="ECO:0007669"/>
    <property type="project" value="UniProtKB-KW"/>
</dbReference>
<dbReference type="InterPro" id="IPR036635">
    <property type="entry name" value="MurB_C_sf"/>
</dbReference>
<evidence type="ECO:0000313" key="19">
    <source>
        <dbReference type="EMBL" id="PFG29192.1"/>
    </source>
</evidence>
<dbReference type="GO" id="GO:0008762">
    <property type="term" value="F:UDP-N-acetylmuramate dehydrogenase activity"/>
    <property type="evidence" value="ECO:0007669"/>
    <property type="project" value="UniProtKB-UniRule"/>
</dbReference>
<comment type="subcellular location">
    <subcellularLocation>
        <location evidence="3 17">Cytoplasm</location>
    </subcellularLocation>
</comment>
<dbReference type="UniPathway" id="UPA00219"/>
<dbReference type="PANTHER" id="PTHR21071">
    <property type="entry name" value="UDP-N-ACETYLENOLPYRUVOYLGLUCOSAMINE REDUCTASE"/>
    <property type="match status" value="1"/>
</dbReference>
<dbReference type="PROSITE" id="PS51387">
    <property type="entry name" value="FAD_PCMH"/>
    <property type="match status" value="1"/>
</dbReference>
<dbReference type="GO" id="GO:0071555">
    <property type="term" value="P:cell wall organization"/>
    <property type="evidence" value="ECO:0007669"/>
    <property type="project" value="UniProtKB-KW"/>
</dbReference>
<keyword evidence="11 17" id="KW-0133">Cell shape</keyword>
<evidence type="ECO:0000256" key="4">
    <source>
        <dbReference type="ARBA" id="ARBA00004752"/>
    </source>
</evidence>
<evidence type="ECO:0000256" key="5">
    <source>
        <dbReference type="ARBA" id="ARBA00010485"/>
    </source>
</evidence>
<keyword evidence="20" id="KW-1185">Reference proteome</keyword>
<dbReference type="GO" id="GO:0005829">
    <property type="term" value="C:cytosol"/>
    <property type="evidence" value="ECO:0007669"/>
    <property type="project" value="TreeGrafter"/>
</dbReference>
<feature type="active site" evidence="17">
    <location>
        <position position="373"/>
    </location>
</feature>
<dbReference type="Pfam" id="PF01565">
    <property type="entry name" value="FAD_binding_4"/>
    <property type="match status" value="1"/>
</dbReference>
<evidence type="ECO:0000256" key="6">
    <source>
        <dbReference type="ARBA" id="ARBA00022490"/>
    </source>
</evidence>
<evidence type="ECO:0000256" key="8">
    <source>
        <dbReference type="ARBA" id="ARBA00022630"/>
    </source>
</evidence>